<dbReference type="PANTHER" id="PTHR10459:SF106">
    <property type="entry name" value="PROTEIN ADP-RIBOSYLTRANSFERASE PARP3"/>
    <property type="match status" value="1"/>
</dbReference>
<gene>
    <name evidence="4" type="ORF">V6N12_037627</name>
</gene>
<evidence type="ECO:0000256" key="2">
    <source>
        <dbReference type="ARBA" id="ARBA00022679"/>
    </source>
</evidence>
<organism evidence="4 5">
    <name type="scientific">Hibiscus sabdariffa</name>
    <name type="common">roselle</name>
    <dbReference type="NCBI Taxonomy" id="183260"/>
    <lineage>
        <taxon>Eukaryota</taxon>
        <taxon>Viridiplantae</taxon>
        <taxon>Streptophyta</taxon>
        <taxon>Embryophyta</taxon>
        <taxon>Tracheophyta</taxon>
        <taxon>Spermatophyta</taxon>
        <taxon>Magnoliopsida</taxon>
        <taxon>eudicotyledons</taxon>
        <taxon>Gunneridae</taxon>
        <taxon>Pentapetalae</taxon>
        <taxon>rosids</taxon>
        <taxon>malvids</taxon>
        <taxon>Malvales</taxon>
        <taxon>Malvaceae</taxon>
        <taxon>Malvoideae</taxon>
        <taxon>Hibiscus</taxon>
    </lineage>
</organism>
<dbReference type="Proteomes" id="UP001472677">
    <property type="component" value="Unassembled WGS sequence"/>
</dbReference>
<keyword evidence="5" id="KW-1185">Reference proteome</keyword>
<evidence type="ECO:0000313" key="4">
    <source>
        <dbReference type="EMBL" id="KAK8513135.1"/>
    </source>
</evidence>
<dbReference type="SUPFAM" id="SSF56112">
    <property type="entry name" value="Protein kinase-like (PK-like)"/>
    <property type="match status" value="1"/>
</dbReference>
<dbReference type="PANTHER" id="PTHR10459">
    <property type="entry name" value="DNA LIGASE"/>
    <property type="match status" value="1"/>
</dbReference>
<dbReference type="InterPro" id="IPR050800">
    <property type="entry name" value="ARTD/PARP"/>
</dbReference>
<comment type="caution">
    <text evidence="4">The sequence shown here is derived from an EMBL/GenBank/DDBJ whole genome shotgun (WGS) entry which is preliminary data.</text>
</comment>
<evidence type="ECO:0000256" key="3">
    <source>
        <dbReference type="ARBA" id="ARBA00023027"/>
    </source>
</evidence>
<keyword evidence="1" id="KW-0328">Glycosyltransferase</keyword>
<name>A0ABR2C176_9ROSI</name>
<keyword evidence="2" id="KW-0808">Transferase</keyword>
<dbReference type="InterPro" id="IPR011009">
    <property type="entry name" value="Kinase-like_dom_sf"/>
</dbReference>
<dbReference type="Gene3D" id="1.10.510.10">
    <property type="entry name" value="Transferase(Phosphotransferase) domain 1"/>
    <property type="match status" value="1"/>
</dbReference>
<sequence>MLISLKDKELLRESTDSDEVDLCIIGDVDSIDLYQVTLLVEPIKANSNVGSSMIRRILNELSIVMGKLSGQYALRDRLKEFGYEIEDVQLEKLELECLTRLINANELVCSDDLYRFRLLLMENRVTEEIWDKDELYACQRFDEKYVKFDSNLDCFSTEEGKSLVFCTALQDDPYDFRPLLSGDGEMKLIVRTVEKVTCWMENFDVVVWHDGGLWRITLDSLYDSFDCGKLADFVAPTNYMIELKYGLCSRIDAYAIVVNVYDEGIILRIVTDRTTHVTHVAGFATVSTQISHLNGVAHGAILISEKIGDSRFCLMETGTKLTYALIDAMEQLCLEVLETVHVKHGVSQLRFPKGLIPPVTTFVLSLMFDMLDAMENAIEHFSWFEFVLKIPEFSLSVLPQQTGDDELRHTTNYVSPEVINDRDYYGVILFVLMVSYLPFEHHNLMSYMFLDDTYCFTKLHEIVENVKDFVRLFEEVTRNEFDPWEREKKFKKKPLKFHPIDMEDGVDVRCGRLELWQISVATSHCKLEPRVANVMKVH</sequence>
<proteinExistence type="predicted"/>
<protein>
    <submittedName>
        <fullName evidence="4">Uncharacterized protein</fullName>
    </submittedName>
</protein>
<evidence type="ECO:0000313" key="5">
    <source>
        <dbReference type="Proteomes" id="UP001472677"/>
    </source>
</evidence>
<keyword evidence="3" id="KW-0520">NAD</keyword>
<evidence type="ECO:0000256" key="1">
    <source>
        <dbReference type="ARBA" id="ARBA00022676"/>
    </source>
</evidence>
<accession>A0ABR2C176</accession>
<reference evidence="4 5" key="1">
    <citation type="journal article" date="2024" name="G3 (Bethesda)">
        <title>Genome assembly of Hibiscus sabdariffa L. provides insights into metabolisms of medicinal natural products.</title>
        <authorList>
            <person name="Kim T."/>
        </authorList>
    </citation>
    <scope>NUCLEOTIDE SEQUENCE [LARGE SCALE GENOMIC DNA]</scope>
    <source>
        <strain evidence="4">TK-2024</strain>
        <tissue evidence="4">Old leaves</tissue>
    </source>
</reference>
<dbReference type="EMBL" id="JBBPBM010000070">
    <property type="protein sequence ID" value="KAK8513135.1"/>
    <property type="molecule type" value="Genomic_DNA"/>
</dbReference>